<accession>V6DK03</accession>
<gene>
    <name evidence="1" type="ORF">LSCP400_08771</name>
</gene>
<name>V6DK03_9LACO</name>
<proteinExistence type="predicted"/>
<protein>
    <submittedName>
        <fullName evidence="1">Uncharacterized protein</fullName>
    </submittedName>
</protein>
<comment type="caution">
    <text evidence="1">The sequence shown here is derived from an EMBL/GenBank/DDBJ whole genome shotgun (WGS) entry which is preliminary data.</text>
</comment>
<sequence>MYDKQAIENQVKKMKFNRKELGERFIKREELVSYEDQLYAMHNVEEIANKILEIKRDAVILSYPEFRYALMMADEIAFKELMTRI</sequence>
<dbReference type="EMBL" id="CBVR010000010">
    <property type="protein sequence ID" value="CDK35071.1"/>
    <property type="molecule type" value="Genomic_DNA"/>
</dbReference>
<organism evidence="1">
    <name type="scientific">Ligilactobacillus salivarius cp400</name>
    <dbReference type="NCBI Taxonomy" id="1273133"/>
    <lineage>
        <taxon>Bacteria</taxon>
        <taxon>Bacillati</taxon>
        <taxon>Bacillota</taxon>
        <taxon>Bacilli</taxon>
        <taxon>Lactobacillales</taxon>
        <taxon>Lactobacillaceae</taxon>
        <taxon>Ligilactobacillus</taxon>
    </lineage>
</organism>
<reference evidence="1" key="2">
    <citation type="journal article" date="2014" name="Genome Announc.">
        <title>Draft Genome Sequence of a Novel Lactobacillus salivarius Strain Isolated from Piglet.</title>
        <authorList>
            <person name="Mackenzie D.A."/>
            <person name="McLay K."/>
            <person name="Roos S."/>
            <person name="Walter J."/>
            <person name="Swarbreck D."/>
            <person name="Drou N."/>
            <person name="Crossman L.C."/>
            <person name="Juge N."/>
        </authorList>
    </citation>
    <scope>NUCLEOTIDE SEQUENCE [LARGE SCALE GENOMIC DNA]</scope>
    <source>
        <strain>cp400</strain>
    </source>
</reference>
<dbReference type="AlphaFoldDB" id="V6DK03"/>
<evidence type="ECO:0000313" key="1">
    <source>
        <dbReference type="EMBL" id="CDK35071.1"/>
    </source>
</evidence>
<reference evidence="1" key="1">
    <citation type="submission" date="2013-10" db="EMBL/GenBank/DDBJ databases">
        <authorList>
            <person name="Crossman L."/>
        </authorList>
    </citation>
    <scope>NUCLEOTIDE SEQUENCE</scope>
</reference>